<accession>A0A6N2K4H1</accession>
<dbReference type="AlphaFoldDB" id="A0A6N2K4H1"/>
<evidence type="ECO:0000313" key="1">
    <source>
        <dbReference type="EMBL" id="VFU22820.1"/>
    </source>
</evidence>
<proteinExistence type="predicted"/>
<name>A0A6N2K4H1_SALVM</name>
<gene>
    <name evidence="1" type="ORF">SVIM_LOCUS27925</name>
</gene>
<protein>
    <submittedName>
        <fullName evidence="1">Uncharacterized protein</fullName>
    </submittedName>
</protein>
<organism evidence="1">
    <name type="scientific">Salix viminalis</name>
    <name type="common">Common osier</name>
    <name type="synonym">Basket willow</name>
    <dbReference type="NCBI Taxonomy" id="40686"/>
    <lineage>
        <taxon>Eukaryota</taxon>
        <taxon>Viridiplantae</taxon>
        <taxon>Streptophyta</taxon>
        <taxon>Embryophyta</taxon>
        <taxon>Tracheophyta</taxon>
        <taxon>Spermatophyta</taxon>
        <taxon>Magnoliopsida</taxon>
        <taxon>eudicotyledons</taxon>
        <taxon>Gunneridae</taxon>
        <taxon>Pentapetalae</taxon>
        <taxon>rosids</taxon>
        <taxon>fabids</taxon>
        <taxon>Malpighiales</taxon>
        <taxon>Salicaceae</taxon>
        <taxon>Saliceae</taxon>
        <taxon>Salix</taxon>
    </lineage>
</organism>
<dbReference type="EMBL" id="CAADRP010000091">
    <property type="protein sequence ID" value="VFU22820.1"/>
    <property type="molecule type" value="Genomic_DNA"/>
</dbReference>
<reference evidence="1" key="1">
    <citation type="submission" date="2019-03" db="EMBL/GenBank/DDBJ databases">
        <authorList>
            <person name="Mank J."/>
            <person name="Almeida P."/>
        </authorList>
    </citation>
    <scope>NUCLEOTIDE SEQUENCE</scope>
    <source>
        <strain evidence="1">78183</strain>
    </source>
</reference>
<sequence length="102" mass="11675">MCLAVVRWFCGGGEFCKAMRMRTVRESKRERRKGLIMRALLAVEEAERAARFRNFDGVLYEEGFSMILISLSLCCERRLAFVWTANCGKIPEATGLSCSWLN</sequence>